<feature type="transmembrane region" description="Helical" evidence="1">
    <location>
        <begin position="15"/>
        <end position="38"/>
    </location>
</feature>
<accession>A0A1G2A8B3</accession>
<name>A0A1G2A8B3_9BACT</name>
<dbReference type="EMBL" id="MHJU01000024">
    <property type="protein sequence ID" value="OGY72726.1"/>
    <property type="molecule type" value="Genomic_DNA"/>
</dbReference>
<organism evidence="2 3">
    <name type="scientific">Candidatus Jacksonbacteria bacterium RIFCSPLOWO2_02_FULL_44_20</name>
    <dbReference type="NCBI Taxonomy" id="1798460"/>
    <lineage>
        <taxon>Bacteria</taxon>
        <taxon>Candidatus Jacksoniibacteriota</taxon>
    </lineage>
</organism>
<dbReference type="AlphaFoldDB" id="A0A1G2A8B3"/>
<reference evidence="2 3" key="1">
    <citation type="journal article" date="2016" name="Nat. Commun.">
        <title>Thousands of microbial genomes shed light on interconnected biogeochemical processes in an aquifer system.</title>
        <authorList>
            <person name="Anantharaman K."/>
            <person name="Brown C.T."/>
            <person name="Hug L.A."/>
            <person name="Sharon I."/>
            <person name="Castelle C.J."/>
            <person name="Probst A.J."/>
            <person name="Thomas B.C."/>
            <person name="Singh A."/>
            <person name="Wilkins M.J."/>
            <person name="Karaoz U."/>
            <person name="Brodie E.L."/>
            <person name="Williams K.H."/>
            <person name="Hubbard S.S."/>
            <person name="Banfield J.F."/>
        </authorList>
    </citation>
    <scope>NUCLEOTIDE SEQUENCE [LARGE SCALE GENOMIC DNA]</scope>
</reference>
<keyword evidence="1" id="KW-0812">Transmembrane</keyword>
<protein>
    <recommendedName>
        <fullName evidence="4">PrgI family protein</fullName>
    </recommendedName>
</protein>
<evidence type="ECO:0000256" key="1">
    <source>
        <dbReference type="SAM" id="Phobius"/>
    </source>
</evidence>
<comment type="caution">
    <text evidence="2">The sequence shown here is derived from an EMBL/GenBank/DDBJ whole genome shotgun (WGS) entry which is preliminary data.</text>
</comment>
<gene>
    <name evidence="2" type="ORF">A3H61_05080</name>
</gene>
<evidence type="ECO:0000313" key="3">
    <source>
        <dbReference type="Proteomes" id="UP000178315"/>
    </source>
</evidence>
<dbReference type="Proteomes" id="UP000178315">
    <property type="component" value="Unassembled WGS sequence"/>
</dbReference>
<proteinExistence type="predicted"/>
<evidence type="ECO:0000313" key="2">
    <source>
        <dbReference type="EMBL" id="OGY72726.1"/>
    </source>
</evidence>
<sequence>MQYPVPQFIDLEPKIIGSITVRQFFMLAIAIGAIFLFFKYADTGLFIFSSVIIGFVTIVVGFVRINGRPFHFFIINLLDTIFRAKHMMVWRKEMPQKQPKKVSDKKDKEPVQVNYVALMREKVKTRSRLSDLSLLVDTGGYYQVQN</sequence>
<keyword evidence="1" id="KW-0472">Membrane</keyword>
<feature type="transmembrane region" description="Helical" evidence="1">
    <location>
        <begin position="45"/>
        <end position="65"/>
    </location>
</feature>
<evidence type="ECO:0008006" key="4">
    <source>
        <dbReference type="Google" id="ProtNLM"/>
    </source>
</evidence>
<keyword evidence="1" id="KW-1133">Transmembrane helix</keyword>